<keyword evidence="2" id="KW-0805">Transcription regulation</keyword>
<dbReference type="Gene3D" id="3.40.190.290">
    <property type="match status" value="1"/>
</dbReference>
<keyword evidence="3" id="KW-0238">DNA-binding</keyword>
<accession>A0ABW4S292</accession>
<dbReference type="PANTHER" id="PTHR30537:SF1">
    <property type="entry name" value="HTH-TYPE TRANSCRIPTIONAL REGULATOR PGRR"/>
    <property type="match status" value="1"/>
</dbReference>
<evidence type="ECO:0000313" key="6">
    <source>
        <dbReference type="EMBL" id="MFD1911052.1"/>
    </source>
</evidence>
<dbReference type="PANTHER" id="PTHR30537">
    <property type="entry name" value="HTH-TYPE TRANSCRIPTIONAL REGULATOR"/>
    <property type="match status" value="1"/>
</dbReference>
<evidence type="ECO:0000259" key="5">
    <source>
        <dbReference type="PROSITE" id="PS50931"/>
    </source>
</evidence>
<dbReference type="InterPro" id="IPR000847">
    <property type="entry name" value="LysR_HTH_N"/>
</dbReference>
<proteinExistence type="inferred from homology"/>
<evidence type="ECO:0000256" key="1">
    <source>
        <dbReference type="ARBA" id="ARBA00009437"/>
    </source>
</evidence>
<gene>
    <name evidence="6" type="ORF">ACFSGJ_02345</name>
</gene>
<dbReference type="PRINTS" id="PR00039">
    <property type="entry name" value="HTHLYSR"/>
</dbReference>
<dbReference type="InterPro" id="IPR005119">
    <property type="entry name" value="LysR_subst-bd"/>
</dbReference>
<evidence type="ECO:0000256" key="4">
    <source>
        <dbReference type="ARBA" id="ARBA00023163"/>
    </source>
</evidence>
<dbReference type="Pfam" id="PF03466">
    <property type="entry name" value="LysR_substrate"/>
    <property type="match status" value="1"/>
</dbReference>
<comment type="caution">
    <text evidence="6">The sequence shown here is derived from an EMBL/GenBank/DDBJ whole genome shotgun (WGS) entry which is preliminary data.</text>
</comment>
<dbReference type="Proteomes" id="UP001597353">
    <property type="component" value="Unassembled WGS sequence"/>
</dbReference>
<dbReference type="SUPFAM" id="SSF46785">
    <property type="entry name" value="Winged helix' DNA-binding domain"/>
    <property type="match status" value="1"/>
</dbReference>
<comment type="similarity">
    <text evidence="1">Belongs to the LysR transcriptional regulatory family.</text>
</comment>
<dbReference type="EMBL" id="JBHUGH010000002">
    <property type="protein sequence ID" value="MFD1911052.1"/>
    <property type="molecule type" value="Genomic_DNA"/>
</dbReference>
<evidence type="ECO:0000256" key="3">
    <source>
        <dbReference type="ARBA" id="ARBA00023125"/>
    </source>
</evidence>
<evidence type="ECO:0000256" key="2">
    <source>
        <dbReference type="ARBA" id="ARBA00023015"/>
    </source>
</evidence>
<sequence length="302" mass="33434">MQIDLNLIPIFRMVAEEKSFTSAADRLGMGRSAVSQAVRRLEDLLGVMLFIRTTRSVSLTEAGEAVLQRVAAPLSEAMGELDLLRTAVRPAGTLRLSVSSIAEAFLAGPMLVEFARDHPEVTLDITVTDIDDELSDWAYDAGVRLRESIAPGMVALPVSGPQREVVVATPAYLARAGMPEHPRDLAQHSCIGWRVRPDIAPHRWEFEEDGRAFSVAVSPYITTNDLHLMIRTALCDGGITFAPYESLRSHIESGALVPMLESYLPPFSGFYLFYPQRENMPAKLRAFVDYVKGWQKDLMRGS</sequence>
<dbReference type="InterPro" id="IPR036388">
    <property type="entry name" value="WH-like_DNA-bd_sf"/>
</dbReference>
<protein>
    <submittedName>
        <fullName evidence="6">LysR family transcriptional regulator</fullName>
    </submittedName>
</protein>
<dbReference type="InterPro" id="IPR058163">
    <property type="entry name" value="LysR-type_TF_proteobact-type"/>
</dbReference>
<evidence type="ECO:0000313" key="7">
    <source>
        <dbReference type="Proteomes" id="UP001597353"/>
    </source>
</evidence>
<dbReference type="Gene3D" id="1.10.10.10">
    <property type="entry name" value="Winged helix-like DNA-binding domain superfamily/Winged helix DNA-binding domain"/>
    <property type="match status" value="1"/>
</dbReference>
<dbReference type="PROSITE" id="PS50931">
    <property type="entry name" value="HTH_LYSR"/>
    <property type="match status" value="1"/>
</dbReference>
<feature type="domain" description="HTH lysR-type" evidence="5">
    <location>
        <begin position="3"/>
        <end position="60"/>
    </location>
</feature>
<reference evidence="7" key="1">
    <citation type="journal article" date="2019" name="Int. J. Syst. Evol. Microbiol.">
        <title>The Global Catalogue of Microorganisms (GCM) 10K type strain sequencing project: providing services to taxonomists for standard genome sequencing and annotation.</title>
        <authorList>
            <consortium name="The Broad Institute Genomics Platform"/>
            <consortium name="The Broad Institute Genome Sequencing Center for Infectious Disease"/>
            <person name="Wu L."/>
            <person name="Ma J."/>
        </authorList>
    </citation>
    <scope>NUCLEOTIDE SEQUENCE [LARGE SCALE GENOMIC DNA]</scope>
    <source>
        <strain evidence="7">CGMCC 4.7242</strain>
    </source>
</reference>
<keyword evidence="7" id="KW-1185">Reference proteome</keyword>
<dbReference type="Pfam" id="PF00126">
    <property type="entry name" value="HTH_1"/>
    <property type="match status" value="1"/>
</dbReference>
<name>A0ABW4S292_9RHOB</name>
<dbReference type="SUPFAM" id="SSF53850">
    <property type="entry name" value="Periplasmic binding protein-like II"/>
    <property type="match status" value="1"/>
</dbReference>
<dbReference type="RefSeq" id="WP_390259155.1">
    <property type="nucleotide sequence ID" value="NZ_JBHUGH010000002.1"/>
</dbReference>
<organism evidence="6 7">
    <name type="scientific">Halodurantibacterium flavum</name>
    <dbReference type="NCBI Taxonomy" id="1382802"/>
    <lineage>
        <taxon>Bacteria</taxon>
        <taxon>Pseudomonadati</taxon>
        <taxon>Pseudomonadota</taxon>
        <taxon>Alphaproteobacteria</taxon>
        <taxon>Rhodobacterales</taxon>
        <taxon>Paracoccaceae</taxon>
        <taxon>Halodurantibacterium</taxon>
    </lineage>
</organism>
<keyword evidence="4" id="KW-0804">Transcription</keyword>
<dbReference type="InterPro" id="IPR036390">
    <property type="entry name" value="WH_DNA-bd_sf"/>
</dbReference>